<dbReference type="OMA" id="DVHRSET"/>
<dbReference type="Proteomes" id="UP000242180">
    <property type="component" value="Unassembled WGS sequence"/>
</dbReference>
<feature type="non-terminal residue" evidence="2">
    <location>
        <position position="213"/>
    </location>
</feature>
<dbReference type="AlphaFoldDB" id="A0A1X2HAS1"/>
<keyword evidence="1" id="KW-0812">Transmembrane</keyword>
<dbReference type="OrthoDB" id="672793at2759"/>
<comment type="caution">
    <text evidence="2">The sequence shown here is derived from an EMBL/GenBank/DDBJ whole genome shotgun (WGS) entry which is preliminary data.</text>
</comment>
<proteinExistence type="predicted"/>
<evidence type="ECO:0000256" key="1">
    <source>
        <dbReference type="SAM" id="Phobius"/>
    </source>
</evidence>
<keyword evidence="3" id="KW-1185">Reference proteome</keyword>
<accession>A0A1X2HAS1</accession>
<dbReference type="EMBL" id="MCGN01000006">
    <property type="protein sequence ID" value="ORY95742.1"/>
    <property type="molecule type" value="Genomic_DNA"/>
</dbReference>
<name>A0A1X2HAS1_SYNRA</name>
<keyword evidence="1" id="KW-1133">Transmembrane helix</keyword>
<feature type="transmembrane region" description="Helical" evidence="1">
    <location>
        <begin position="27"/>
        <end position="51"/>
    </location>
</feature>
<dbReference type="InParanoid" id="A0A1X2HAS1"/>
<protein>
    <submittedName>
        <fullName evidence="2">Uncharacterized protein</fullName>
    </submittedName>
</protein>
<reference evidence="2 3" key="1">
    <citation type="submission" date="2016-07" db="EMBL/GenBank/DDBJ databases">
        <title>Pervasive Adenine N6-methylation of Active Genes in Fungi.</title>
        <authorList>
            <consortium name="DOE Joint Genome Institute"/>
            <person name="Mondo S.J."/>
            <person name="Dannebaum R.O."/>
            <person name="Kuo R.C."/>
            <person name="Labutti K."/>
            <person name="Haridas S."/>
            <person name="Kuo A."/>
            <person name="Salamov A."/>
            <person name="Ahrendt S.R."/>
            <person name="Lipzen A."/>
            <person name="Sullivan W."/>
            <person name="Andreopoulos W.B."/>
            <person name="Clum A."/>
            <person name="Lindquist E."/>
            <person name="Daum C."/>
            <person name="Ramamoorthy G.K."/>
            <person name="Gryganskyi A."/>
            <person name="Culley D."/>
            <person name="Magnuson J.K."/>
            <person name="James T.Y."/>
            <person name="O'Malley M.A."/>
            <person name="Stajich J.E."/>
            <person name="Spatafora J.W."/>
            <person name="Visel A."/>
            <person name="Grigoriev I.V."/>
        </authorList>
    </citation>
    <scope>NUCLEOTIDE SEQUENCE [LARGE SCALE GENOMIC DNA]</scope>
    <source>
        <strain evidence="2 3">NRRL 2496</strain>
    </source>
</reference>
<evidence type="ECO:0000313" key="2">
    <source>
        <dbReference type="EMBL" id="ORY95742.1"/>
    </source>
</evidence>
<organism evidence="2 3">
    <name type="scientific">Syncephalastrum racemosum</name>
    <name type="common">Filamentous fungus</name>
    <dbReference type="NCBI Taxonomy" id="13706"/>
    <lineage>
        <taxon>Eukaryota</taxon>
        <taxon>Fungi</taxon>
        <taxon>Fungi incertae sedis</taxon>
        <taxon>Mucoromycota</taxon>
        <taxon>Mucoromycotina</taxon>
        <taxon>Mucoromycetes</taxon>
        <taxon>Mucorales</taxon>
        <taxon>Syncephalastraceae</taxon>
        <taxon>Syncephalastrum</taxon>
    </lineage>
</organism>
<sequence length="213" mass="23720">QQQQIRAFSWWRIPVYIATASKGKRRLAALGTASGLFAIGSILGPAFWIVLGGSAALVSWRVWRATSHWWDIIQNSNLAPAANSLFGLLRSQVGSHRAAEQLRQLAIDQVLSWGATEQGHRALVDELGMDHIRDLVYFPAHSIRTSDTDINGKKKKMVEVEFWAQDNRTADYRGGSCVIRASAVVEEGRKEHLRLQDVRVSAPGWHAEESVPL</sequence>
<gene>
    <name evidence="2" type="ORF">BCR43DRAFT_418572</name>
</gene>
<feature type="non-terminal residue" evidence="2">
    <location>
        <position position="1"/>
    </location>
</feature>
<evidence type="ECO:0000313" key="3">
    <source>
        <dbReference type="Proteomes" id="UP000242180"/>
    </source>
</evidence>
<keyword evidence="1" id="KW-0472">Membrane</keyword>